<evidence type="ECO:0000313" key="2">
    <source>
        <dbReference type="EMBL" id="ERT68499.1"/>
    </source>
</evidence>
<dbReference type="eggNOG" id="COG3650">
    <property type="taxonomic scope" value="Bacteria"/>
</dbReference>
<gene>
    <name evidence="2" type="ORF">HMPREF0202_01610</name>
</gene>
<dbReference type="EMBL" id="AXZF01000063">
    <property type="protein sequence ID" value="ERT68499.1"/>
    <property type="molecule type" value="Genomic_DNA"/>
</dbReference>
<feature type="chain" id="PRO_5004689684" description="Lipoprotein" evidence="1">
    <location>
        <begin position="24"/>
        <end position="199"/>
    </location>
</feature>
<evidence type="ECO:0000313" key="3">
    <source>
        <dbReference type="Proteomes" id="UP000017081"/>
    </source>
</evidence>
<keyword evidence="1" id="KW-0732">Signal</keyword>
<dbReference type="RefSeq" id="WP_023051148.1">
    <property type="nucleotide sequence ID" value="NZ_CP173060.2"/>
</dbReference>
<feature type="signal peptide" evidence="1">
    <location>
        <begin position="1"/>
        <end position="23"/>
    </location>
</feature>
<organism evidence="2 3">
    <name type="scientific">Cetobacterium somerae ATCC BAA-474</name>
    <dbReference type="NCBI Taxonomy" id="1319815"/>
    <lineage>
        <taxon>Bacteria</taxon>
        <taxon>Fusobacteriati</taxon>
        <taxon>Fusobacteriota</taxon>
        <taxon>Fusobacteriia</taxon>
        <taxon>Fusobacteriales</taxon>
        <taxon>Fusobacteriaceae</taxon>
        <taxon>Cetobacterium</taxon>
    </lineage>
</organism>
<dbReference type="HOGENOM" id="CLU_118477_0_0_0"/>
<evidence type="ECO:0000256" key="1">
    <source>
        <dbReference type="SAM" id="SignalP"/>
    </source>
</evidence>
<reference evidence="2 3" key="1">
    <citation type="submission" date="2013-08" db="EMBL/GenBank/DDBJ databases">
        <authorList>
            <person name="Weinstock G."/>
            <person name="Sodergren E."/>
            <person name="Wylie T."/>
            <person name="Fulton L."/>
            <person name="Fulton R."/>
            <person name="Fronick C."/>
            <person name="O'Laughlin M."/>
            <person name="Godfrey J."/>
            <person name="Miner T."/>
            <person name="Herter B."/>
            <person name="Appelbaum E."/>
            <person name="Cordes M."/>
            <person name="Lek S."/>
            <person name="Wollam A."/>
            <person name="Pepin K.H."/>
            <person name="Palsikar V.B."/>
            <person name="Mitreva M."/>
            <person name="Wilson R.K."/>
        </authorList>
    </citation>
    <scope>NUCLEOTIDE SEQUENCE [LARGE SCALE GENOMIC DNA]</scope>
    <source>
        <strain evidence="2 3">ATCC BAA-474</strain>
    </source>
</reference>
<accession>U7VBH3</accession>
<dbReference type="Proteomes" id="UP000017081">
    <property type="component" value="Unassembled WGS sequence"/>
</dbReference>
<keyword evidence="3" id="KW-1185">Reference proteome</keyword>
<dbReference type="AlphaFoldDB" id="U7VBH3"/>
<sequence>MKLLNRFLILGSLILTLASCSNSNLESTSKAVEINKNQNYSPSMAIKNSETIRNVGVENAILKAYNLQRGIDPVYYSYVKIDLNSDSIPEYFVYAYGPMLSGSGGGSALILNSDYKEISRFTLVQTPIIINNHRTKNWKDIIMTVSGGGATPATAIMKFDGKTYPLNPSLQPTLGTHDYIDGVKIFTENISKNQGFKIE</sequence>
<protein>
    <recommendedName>
        <fullName evidence="4">Lipoprotein</fullName>
    </recommendedName>
</protein>
<proteinExistence type="predicted"/>
<evidence type="ECO:0008006" key="4">
    <source>
        <dbReference type="Google" id="ProtNLM"/>
    </source>
</evidence>
<name>U7VBH3_9FUSO</name>
<comment type="caution">
    <text evidence="2">The sequence shown here is derived from an EMBL/GenBank/DDBJ whole genome shotgun (WGS) entry which is preliminary data.</text>
</comment>
<dbReference type="PROSITE" id="PS51257">
    <property type="entry name" value="PROKAR_LIPOPROTEIN"/>
    <property type="match status" value="1"/>
</dbReference>